<dbReference type="InterPro" id="IPR023404">
    <property type="entry name" value="rSAM_horseshoe"/>
</dbReference>
<dbReference type="EMBL" id="JAUSVL010000001">
    <property type="protein sequence ID" value="MDQ0288879.1"/>
    <property type="molecule type" value="Genomic_DNA"/>
</dbReference>
<evidence type="ECO:0000256" key="3">
    <source>
        <dbReference type="ARBA" id="ARBA00022723"/>
    </source>
</evidence>
<keyword evidence="9" id="KW-1185">Reference proteome</keyword>
<dbReference type="RefSeq" id="WP_307260212.1">
    <property type="nucleotide sequence ID" value="NZ_JAUSVL010000001.1"/>
</dbReference>
<feature type="domain" description="B12-binding" evidence="6">
    <location>
        <begin position="40"/>
        <end position="190"/>
    </location>
</feature>
<dbReference type="PANTHER" id="PTHR43409">
    <property type="entry name" value="ANAEROBIC MAGNESIUM-PROTOPORPHYRIN IX MONOMETHYL ESTER CYCLASE-RELATED"/>
    <property type="match status" value="1"/>
</dbReference>
<keyword evidence="2" id="KW-0949">S-adenosyl-L-methionine</keyword>
<feature type="domain" description="Radical SAM core" evidence="7">
    <location>
        <begin position="228"/>
        <end position="452"/>
    </location>
</feature>
<dbReference type="SMART" id="SM00729">
    <property type="entry name" value="Elp3"/>
    <property type="match status" value="1"/>
</dbReference>
<dbReference type="Pfam" id="PF04055">
    <property type="entry name" value="Radical_SAM"/>
    <property type="match status" value="1"/>
</dbReference>
<dbReference type="CDD" id="cd01335">
    <property type="entry name" value="Radical_SAM"/>
    <property type="match status" value="1"/>
</dbReference>
<dbReference type="InterPro" id="IPR007197">
    <property type="entry name" value="rSAM"/>
</dbReference>
<dbReference type="GO" id="GO:0005829">
    <property type="term" value="C:cytosol"/>
    <property type="evidence" value="ECO:0007669"/>
    <property type="project" value="TreeGrafter"/>
</dbReference>
<gene>
    <name evidence="8" type="ORF">J3R75_000986</name>
</gene>
<evidence type="ECO:0000313" key="8">
    <source>
        <dbReference type="EMBL" id="MDQ0288879.1"/>
    </source>
</evidence>
<sequence>MPLGVACLAAVASSQKIAIDQFDANLELWNSLCDDNAFLGAMRTFARGPLDGFLDPGAYAANMSYMGEGVRRIDELEQLGRQYLAGNGLGTELSALLARHGQRILRDDPEIVGFSVMYLDQLLFVLAQAKYLHEELSAPCRIVLGGAAMSALDPVELLQAAPWIGGVIVGEGEVPFAALLAGQTLGQIPGCYYRDGAGVVSTGNPETLDDLSTLAMPDFSVLADGGYFNPVPVLSIYGCRGCKWRRCRFCSHNQSFGRHRQRPPLTVALEMLARQNSYGCRHFYFVDQYVDPIYLDALSDAILAMKLDCRFQIMARTIADYTPALLAKAARAGCCWISWGMESGSQRLLTLMNKGTEAEASFAVLKNASAVGISNLLMMIFGAPGSDDRALDDTFSFLDRSWPYVDGMTASAFVLFAETDYGRHPEKYGLEVIGTNTIVDVGGRPIHDMKLRFRREGEDGRAESPLAAREIDLWERRRAWLPPLPFHGRLCCEHYLLYADALQAKPRPGKRDHCA</sequence>
<dbReference type="InterPro" id="IPR006638">
    <property type="entry name" value="Elp3/MiaA/NifB-like_rSAM"/>
</dbReference>
<proteinExistence type="predicted"/>
<evidence type="ECO:0000256" key="5">
    <source>
        <dbReference type="ARBA" id="ARBA00023014"/>
    </source>
</evidence>
<dbReference type="SFLD" id="SFLDS00029">
    <property type="entry name" value="Radical_SAM"/>
    <property type="match status" value="1"/>
</dbReference>
<dbReference type="SUPFAM" id="SSF102114">
    <property type="entry name" value="Radical SAM enzymes"/>
    <property type="match status" value="1"/>
</dbReference>
<keyword evidence="5" id="KW-0411">Iron-sulfur</keyword>
<dbReference type="GO" id="GO:0051536">
    <property type="term" value="F:iron-sulfur cluster binding"/>
    <property type="evidence" value="ECO:0007669"/>
    <property type="project" value="UniProtKB-KW"/>
</dbReference>
<dbReference type="PROSITE" id="PS51918">
    <property type="entry name" value="RADICAL_SAM"/>
    <property type="match status" value="1"/>
</dbReference>
<dbReference type="Proteomes" id="UP001238163">
    <property type="component" value="Unassembled WGS sequence"/>
</dbReference>
<name>A0AAE4AM13_9BACT</name>
<dbReference type="Gene3D" id="3.40.50.280">
    <property type="entry name" value="Cobalamin-binding domain"/>
    <property type="match status" value="1"/>
</dbReference>
<accession>A0AAE4AM13</accession>
<comment type="cofactor">
    <cofactor evidence="1">
        <name>[4Fe-4S] cluster</name>
        <dbReference type="ChEBI" id="CHEBI:49883"/>
    </cofactor>
</comment>
<dbReference type="GO" id="GO:0031419">
    <property type="term" value="F:cobalamin binding"/>
    <property type="evidence" value="ECO:0007669"/>
    <property type="project" value="InterPro"/>
</dbReference>
<dbReference type="GO" id="GO:0003824">
    <property type="term" value="F:catalytic activity"/>
    <property type="evidence" value="ECO:0007669"/>
    <property type="project" value="InterPro"/>
</dbReference>
<dbReference type="InterPro" id="IPR006158">
    <property type="entry name" value="Cobalamin-bd"/>
</dbReference>
<evidence type="ECO:0000256" key="4">
    <source>
        <dbReference type="ARBA" id="ARBA00023004"/>
    </source>
</evidence>
<evidence type="ECO:0000259" key="6">
    <source>
        <dbReference type="PROSITE" id="PS51332"/>
    </source>
</evidence>
<dbReference type="InterPro" id="IPR051198">
    <property type="entry name" value="BchE-like"/>
</dbReference>
<dbReference type="PANTHER" id="PTHR43409:SF7">
    <property type="entry name" value="BLL1977 PROTEIN"/>
    <property type="match status" value="1"/>
</dbReference>
<dbReference type="AlphaFoldDB" id="A0AAE4AM13"/>
<keyword evidence="3" id="KW-0479">Metal-binding</keyword>
<dbReference type="SFLD" id="SFLDG01082">
    <property type="entry name" value="B12-binding_domain_containing"/>
    <property type="match status" value="1"/>
</dbReference>
<evidence type="ECO:0000256" key="2">
    <source>
        <dbReference type="ARBA" id="ARBA00022691"/>
    </source>
</evidence>
<evidence type="ECO:0000259" key="7">
    <source>
        <dbReference type="PROSITE" id="PS51918"/>
    </source>
</evidence>
<dbReference type="PROSITE" id="PS51332">
    <property type="entry name" value="B12_BINDING"/>
    <property type="match status" value="1"/>
</dbReference>
<dbReference type="GO" id="GO:0046872">
    <property type="term" value="F:metal ion binding"/>
    <property type="evidence" value="ECO:0007669"/>
    <property type="project" value="UniProtKB-KW"/>
</dbReference>
<keyword evidence="4" id="KW-0408">Iron</keyword>
<comment type="caution">
    <text evidence="8">The sequence shown here is derived from an EMBL/GenBank/DDBJ whole genome shotgun (WGS) entry which is preliminary data.</text>
</comment>
<reference evidence="8" key="1">
    <citation type="submission" date="2023-07" db="EMBL/GenBank/DDBJ databases">
        <title>Genomic Encyclopedia of Type Strains, Phase IV (KMG-IV): sequencing the most valuable type-strain genomes for metagenomic binning, comparative biology and taxonomic classification.</title>
        <authorList>
            <person name="Goeker M."/>
        </authorList>
    </citation>
    <scope>NUCLEOTIDE SEQUENCE</scope>
    <source>
        <strain evidence="8">DSM 24202</strain>
    </source>
</reference>
<dbReference type="Gene3D" id="3.80.30.20">
    <property type="entry name" value="tm_1862 like domain"/>
    <property type="match status" value="1"/>
</dbReference>
<evidence type="ECO:0000313" key="9">
    <source>
        <dbReference type="Proteomes" id="UP001238163"/>
    </source>
</evidence>
<evidence type="ECO:0000256" key="1">
    <source>
        <dbReference type="ARBA" id="ARBA00001966"/>
    </source>
</evidence>
<organism evidence="8 9">
    <name type="scientific">Oligosphaera ethanolica</name>
    <dbReference type="NCBI Taxonomy" id="760260"/>
    <lineage>
        <taxon>Bacteria</taxon>
        <taxon>Pseudomonadati</taxon>
        <taxon>Lentisphaerota</taxon>
        <taxon>Oligosphaeria</taxon>
        <taxon>Oligosphaerales</taxon>
        <taxon>Oligosphaeraceae</taxon>
        <taxon>Oligosphaera</taxon>
    </lineage>
</organism>
<dbReference type="InterPro" id="IPR058240">
    <property type="entry name" value="rSAM_sf"/>
</dbReference>
<protein>
    <submittedName>
        <fullName evidence="8">Radical SAM superfamily enzyme YgiQ (UPF0313 family)</fullName>
    </submittedName>
</protein>